<evidence type="ECO:0000313" key="1">
    <source>
        <dbReference type="EMBL" id="MEQ2441668.1"/>
    </source>
</evidence>
<dbReference type="InterPro" id="IPR030489">
    <property type="entry name" value="TR_Rrf2-type_CS"/>
</dbReference>
<reference evidence="1 2" key="1">
    <citation type="submission" date="2024-03" db="EMBL/GenBank/DDBJ databases">
        <title>Human intestinal bacterial collection.</title>
        <authorList>
            <person name="Pauvert C."/>
            <person name="Hitch T.C.A."/>
            <person name="Clavel T."/>
        </authorList>
    </citation>
    <scope>NUCLEOTIDE SEQUENCE [LARGE SCALE GENOMIC DNA]</scope>
    <source>
        <strain evidence="1 2">CLA-JM-H44</strain>
    </source>
</reference>
<keyword evidence="2" id="KW-1185">Reference proteome</keyword>
<comment type="caution">
    <text evidence="1">The sequence shown here is derived from an EMBL/GenBank/DDBJ whole genome shotgun (WGS) entry which is preliminary data.</text>
</comment>
<organism evidence="1 2">
    <name type="scientific">Solibaculum intestinale</name>
    <dbReference type="NCBI Taxonomy" id="3133165"/>
    <lineage>
        <taxon>Bacteria</taxon>
        <taxon>Bacillati</taxon>
        <taxon>Bacillota</taxon>
        <taxon>Clostridia</taxon>
        <taxon>Eubacteriales</taxon>
        <taxon>Oscillospiraceae</taxon>
        <taxon>Solibaculum</taxon>
    </lineage>
</organism>
<dbReference type="InterPro" id="IPR036388">
    <property type="entry name" value="WH-like_DNA-bd_sf"/>
</dbReference>
<dbReference type="SUPFAM" id="SSF46785">
    <property type="entry name" value="Winged helix' DNA-binding domain"/>
    <property type="match status" value="1"/>
</dbReference>
<sequence>MNSDFCVAVHALVFLNHKASTLSSETLAQNICTHPARVRRVMARLKKAGLVHTKEGVDGGYQFPLSPGDVTLRQVADALDLSFVSASWRSGDADRECLVASGMGGIMDDIFARLDAQCRETLEEITIGDIDRRIFHREDPPSMGKRPVR</sequence>
<dbReference type="EMBL" id="JBBMFD010000034">
    <property type="protein sequence ID" value="MEQ2441668.1"/>
    <property type="molecule type" value="Genomic_DNA"/>
</dbReference>
<evidence type="ECO:0000313" key="2">
    <source>
        <dbReference type="Proteomes" id="UP001489509"/>
    </source>
</evidence>
<name>A0ABV1E2W8_9FIRM</name>
<dbReference type="PANTHER" id="PTHR33221:SF15">
    <property type="entry name" value="HTH-TYPE TRANSCRIPTIONAL REGULATOR YWGB-RELATED"/>
    <property type="match status" value="1"/>
</dbReference>
<dbReference type="Pfam" id="PF02082">
    <property type="entry name" value="Rrf2"/>
    <property type="match status" value="1"/>
</dbReference>
<dbReference type="PROSITE" id="PS51197">
    <property type="entry name" value="HTH_RRF2_2"/>
    <property type="match status" value="1"/>
</dbReference>
<protein>
    <submittedName>
        <fullName evidence="1">Rrf2 family transcriptional regulator</fullName>
    </submittedName>
</protein>
<gene>
    <name evidence="1" type="ORF">WMO26_12595</name>
</gene>
<dbReference type="InterPro" id="IPR000944">
    <property type="entry name" value="Tscrpt_reg_Rrf2"/>
</dbReference>
<dbReference type="PROSITE" id="PS01332">
    <property type="entry name" value="HTH_RRF2_1"/>
    <property type="match status" value="1"/>
</dbReference>
<proteinExistence type="predicted"/>
<dbReference type="PANTHER" id="PTHR33221">
    <property type="entry name" value="WINGED HELIX-TURN-HELIX TRANSCRIPTIONAL REGULATOR, RRF2 FAMILY"/>
    <property type="match status" value="1"/>
</dbReference>
<dbReference type="Proteomes" id="UP001489509">
    <property type="component" value="Unassembled WGS sequence"/>
</dbReference>
<dbReference type="Gene3D" id="1.10.10.10">
    <property type="entry name" value="Winged helix-like DNA-binding domain superfamily/Winged helix DNA-binding domain"/>
    <property type="match status" value="1"/>
</dbReference>
<dbReference type="InterPro" id="IPR036390">
    <property type="entry name" value="WH_DNA-bd_sf"/>
</dbReference>
<accession>A0ABV1E2W8</accession>
<dbReference type="RefSeq" id="WP_349220897.1">
    <property type="nucleotide sequence ID" value="NZ_JBBMFD010000034.1"/>
</dbReference>